<comment type="caution">
    <text evidence="3">The sequence shown here is derived from an EMBL/GenBank/DDBJ whole genome shotgun (WGS) entry which is preliminary data.</text>
</comment>
<keyword evidence="2" id="KW-0812">Transmembrane</keyword>
<dbReference type="Proteomes" id="UP000305792">
    <property type="component" value="Unassembled WGS sequence"/>
</dbReference>
<feature type="region of interest" description="Disordered" evidence="1">
    <location>
        <begin position="179"/>
        <end position="208"/>
    </location>
</feature>
<feature type="transmembrane region" description="Helical" evidence="2">
    <location>
        <begin position="265"/>
        <end position="287"/>
    </location>
</feature>
<gene>
    <name evidence="3" type="ORF">E9998_24725</name>
</gene>
<organism evidence="3 4">
    <name type="scientific">Glycomyces paridis</name>
    <dbReference type="NCBI Taxonomy" id="2126555"/>
    <lineage>
        <taxon>Bacteria</taxon>
        <taxon>Bacillati</taxon>
        <taxon>Actinomycetota</taxon>
        <taxon>Actinomycetes</taxon>
        <taxon>Glycomycetales</taxon>
        <taxon>Glycomycetaceae</taxon>
        <taxon>Glycomyces</taxon>
    </lineage>
</organism>
<evidence type="ECO:0000313" key="4">
    <source>
        <dbReference type="Proteomes" id="UP000305792"/>
    </source>
</evidence>
<evidence type="ECO:0000256" key="1">
    <source>
        <dbReference type="SAM" id="MobiDB-lite"/>
    </source>
</evidence>
<dbReference type="RefSeq" id="WP_136532418.1">
    <property type="nucleotide sequence ID" value="NZ_STGX01000027.1"/>
</dbReference>
<feature type="transmembrane region" description="Helical" evidence="2">
    <location>
        <begin position="299"/>
        <end position="320"/>
    </location>
</feature>
<feature type="transmembrane region" description="Helical" evidence="2">
    <location>
        <begin position="326"/>
        <end position="347"/>
    </location>
</feature>
<accession>A0A4S8P2A2</accession>
<protein>
    <submittedName>
        <fullName evidence="3">Uncharacterized protein</fullName>
    </submittedName>
</protein>
<name>A0A4S8P2A2_9ACTN</name>
<feature type="transmembrane region" description="Helical" evidence="2">
    <location>
        <begin position="56"/>
        <end position="76"/>
    </location>
</feature>
<dbReference type="OrthoDB" id="9863904at2"/>
<sequence length="370" mass="41021">MNDPQPRPDLHITVEGVQPESTAPHPTPRGAPACPHRILWRDKNPVAKCLAAEETVIAVAAIAMAVLCFVGGPAFVLEDRAVSEPALVLIYAAAFIPAWMLGLGAVEILRGQRRMHSTDSGVYGLHLAAFLLLLLVLIVTAHGREWALLTALPAFRVVMEHRWSRKVFRHRSTCAAEPGLPHGLAESTSKWTDDGPAEAPRPPADDGEDWRCPHFTDWKELRPWAIAEFFVHRWIALGYFGGVGILLATVVVDRSAYLIDPIDELIGVFGVFVLIPLVFNLVANIEWRLREGAHRESLGTYLWSVSAYAITGTLAGWSAQLLDRPYLWAVAALAAVALYLTLCRYRLYTDLSECRSRPELHPRLQARLKV</sequence>
<feature type="transmembrane region" description="Helical" evidence="2">
    <location>
        <begin position="88"/>
        <end position="109"/>
    </location>
</feature>
<reference evidence="3 4" key="1">
    <citation type="journal article" date="2018" name="Int. J. Syst. Evol. Microbiol.">
        <title>Glycomyces paridis sp. nov., isolated from the medicinal plant Paris polyphylla.</title>
        <authorList>
            <person name="Fang X.M."/>
            <person name="Bai J.L."/>
            <person name="Su J."/>
            <person name="Zhao L.L."/>
            <person name="Liu H.Y."/>
            <person name="Ma B.P."/>
            <person name="Zhang Y.Q."/>
            <person name="Yu L.Y."/>
        </authorList>
    </citation>
    <scope>NUCLEOTIDE SEQUENCE [LARGE SCALE GENOMIC DNA]</scope>
    <source>
        <strain evidence="3 4">CPCC 204357</strain>
    </source>
</reference>
<dbReference type="AlphaFoldDB" id="A0A4S8P2A2"/>
<keyword evidence="4" id="KW-1185">Reference proteome</keyword>
<evidence type="ECO:0000256" key="2">
    <source>
        <dbReference type="SAM" id="Phobius"/>
    </source>
</evidence>
<evidence type="ECO:0000313" key="3">
    <source>
        <dbReference type="EMBL" id="THV21689.1"/>
    </source>
</evidence>
<feature type="transmembrane region" description="Helical" evidence="2">
    <location>
        <begin position="234"/>
        <end position="259"/>
    </location>
</feature>
<keyword evidence="2" id="KW-0472">Membrane</keyword>
<feature type="transmembrane region" description="Helical" evidence="2">
    <location>
        <begin position="121"/>
        <end position="140"/>
    </location>
</feature>
<dbReference type="EMBL" id="STGX01000027">
    <property type="protein sequence ID" value="THV21689.1"/>
    <property type="molecule type" value="Genomic_DNA"/>
</dbReference>
<keyword evidence="2" id="KW-1133">Transmembrane helix</keyword>
<proteinExistence type="predicted"/>